<evidence type="ECO:0008006" key="2">
    <source>
        <dbReference type="Google" id="ProtNLM"/>
    </source>
</evidence>
<sequence>MLYMIDANFKKIGLEYAKMDPEAKVVLIQDGVFTKGEDLPDGPEIYAVKEDVERRAIGKRLGDKVKLIDYGELVDLLMSNKVINFA</sequence>
<organism evidence="1">
    <name type="scientific">hydrothermal vent metagenome</name>
    <dbReference type="NCBI Taxonomy" id="652676"/>
    <lineage>
        <taxon>unclassified sequences</taxon>
        <taxon>metagenomes</taxon>
        <taxon>ecological metagenomes</taxon>
    </lineage>
</organism>
<evidence type="ECO:0000313" key="1">
    <source>
        <dbReference type="EMBL" id="VAX21689.1"/>
    </source>
</evidence>
<reference evidence="1" key="1">
    <citation type="submission" date="2018-06" db="EMBL/GenBank/DDBJ databases">
        <authorList>
            <person name="Zhirakovskaya E."/>
        </authorList>
    </citation>
    <scope>NUCLEOTIDE SEQUENCE</scope>
</reference>
<gene>
    <name evidence="1" type="ORF">MNBD_NITROSPINAE04-12</name>
</gene>
<dbReference type="SUPFAM" id="SSF75169">
    <property type="entry name" value="DsrEFH-like"/>
    <property type="match status" value="1"/>
</dbReference>
<name>A0A3B1BUU8_9ZZZZ</name>
<dbReference type="AlphaFoldDB" id="A0A3B1BUU8"/>
<proteinExistence type="predicted"/>
<accession>A0A3B1BUU8</accession>
<dbReference type="Gene3D" id="3.40.1260.10">
    <property type="entry name" value="DsrEFH-like"/>
    <property type="match status" value="1"/>
</dbReference>
<dbReference type="InterPro" id="IPR027396">
    <property type="entry name" value="DsrEFH-like"/>
</dbReference>
<dbReference type="EMBL" id="UOGA01000207">
    <property type="protein sequence ID" value="VAX21689.1"/>
    <property type="molecule type" value="Genomic_DNA"/>
</dbReference>
<protein>
    <recommendedName>
        <fullName evidence="2">tRNA 5-methylaminomethyl-2-thiouridine synthase subunit TusB</fullName>
    </recommendedName>
</protein>
<dbReference type="GO" id="GO:0002143">
    <property type="term" value="P:tRNA wobble position uridine thiolation"/>
    <property type="evidence" value="ECO:0007669"/>
    <property type="project" value="InterPro"/>
</dbReference>
<dbReference type="GO" id="GO:0005737">
    <property type="term" value="C:cytoplasm"/>
    <property type="evidence" value="ECO:0007669"/>
    <property type="project" value="InterPro"/>
</dbReference>
<dbReference type="InterPro" id="IPR007215">
    <property type="entry name" value="Sulphur_relay_TusB/DsrH"/>
</dbReference>
<dbReference type="Pfam" id="PF04077">
    <property type="entry name" value="DsrH"/>
    <property type="match status" value="1"/>
</dbReference>